<dbReference type="Proteomes" id="UP001159042">
    <property type="component" value="Unassembled WGS sequence"/>
</dbReference>
<protein>
    <recommendedName>
        <fullName evidence="2">Pre-C2HC domain-containing protein</fullName>
    </recommendedName>
</protein>
<feature type="compositionally biased region" description="Basic and acidic residues" evidence="1">
    <location>
        <begin position="327"/>
        <end position="355"/>
    </location>
</feature>
<feature type="compositionally biased region" description="Basic and acidic residues" evidence="1">
    <location>
        <begin position="461"/>
        <end position="489"/>
    </location>
</feature>
<evidence type="ECO:0000313" key="4">
    <source>
        <dbReference type="Proteomes" id="UP001159042"/>
    </source>
</evidence>
<organism evidence="3 4">
    <name type="scientific">Exocentrus adspersus</name>
    <dbReference type="NCBI Taxonomy" id="1586481"/>
    <lineage>
        <taxon>Eukaryota</taxon>
        <taxon>Metazoa</taxon>
        <taxon>Ecdysozoa</taxon>
        <taxon>Arthropoda</taxon>
        <taxon>Hexapoda</taxon>
        <taxon>Insecta</taxon>
        <taxon>Pterygota</taxon>
        <taxon>Neoptera</taxon>
        <taxon>Endopterygota</taxon>
        <taxon>Coleoptera</taxon>
        <taxon>Polyphaga</taxon>
        <taxon>Cucujiformia</taxon>
        <taxon>Chrysomeloidea</taxon>
        <taxon>Cerambycidae</taxon>
        <taxon>Lamiinae</taxon>
        <taxon>Acanthocinini</taxon>
        <taxon>Exocentrus</taxon>
    </lineage>
</organism>
<gene>
    <name evidence="3" type="ORF">NQ315_003866</name>
</gene>
<feature type="compositionally biased region" description="Polar residues" evidence="1">
    <location>
        <begin position="254"/>
        <end position="266"/>
    </location>
</feature>
<dbReference type="InterPro" id="IPR006579">
    <property type="entry name" value="Pre_C2HC_dom"/>
</dbReference>
<dbReference type="PANTHER" id="PTHR33273:SF2">
    <property type="entry name" value="ENDONUCLEASE_EXONUCLEASE_PHOSPHATASE DOMAIN-CONTAINING PROTEIN"/>
    <property type="match status" value="1"/>
</dbReference>
<feature type="compositionally biased region" description="Basic and acidic residues" evidence="1">
    <location>
        <begin position="388"/>
        <end position="431"/>
    </location>
</feature>
<evidence type="ECO:0000313" key="3">
    <source>
        <dbReference type="EMBL" id="KAJ8919282.1"/>
    </source>
</evidence>
<feature type="compositionally biased region" description="Basic and acidic residues" evidence="1">
    <location>
        <begin position="367"/>
        <end position="378"/>
    </location>
</feature>
<feature type="compositionally biased region" description="Basic and acidic residues" evidence="1">
    <location>
        <begin position="595"/>
        <end position="605"/>
    </location>
</feature>
<feature type="compositionally biased region" description="Basic residues" evidence="1">
    <location>
        <begin position="606"/>
        <end position="621"/>
    </location>
</feature>
<sequence>MIGDNSIAITPATAADYRLITKVLEADKQEYHTYSLHEERNLRAVIRGIPTGISEEEIKADLVEQGFTVLSVHRMTSRRDKRTMPLVLVQVPTNQGNLLQVQRCCALVVRVEKQRQATVATQCHRCQKFGHGQSRCTAQPKCVKCGADHETGRCEKSREEPARCANCSGPHPASYRGCPKYPKPAKKTAEAKKPAATAGGQTQPPRPSAAAVPGKSFAAAAAGTKKQVPPAVASQAQKGPQVDLAGTIKKHYNMSSNTENLNGENDAQTEEKSEAHEDSNKVEAPCEETSKTAESDEDIPGDFFDDFLKEDFMAGLDIVDDDEWDEEKSKTVAEDTENSKQEEKPADKESTESTKKGKSSKPSSKNTDVKLREREKEKRNKQKKKKRDEKDDSRRQKRSSDKRIDADEFDIRRDPEKTKRDIAKDKVRCEKDKEMKIISEKLSLVETGLVPPGTEMEIDIEEVKRQKEKMEKSPRDLREHLKDLKERNKSPGHKSRSPIRRRSLPRKSPIVPSQSRRLSPLASRRRSRSPHVNSVRSIISPARRSPRRRVSPRRSPLRGISPRRRSLERRRRSRSHSPFQRNRLDRYSPKRRRDRSSSRDSDRERWLKRRNRSRSPRRKRDEKKSFLQEIAEKLNEIRREPVSVMPSIPPGQPLQPVLQPPTLQPLQPNLHYIQAQPLPLAPVPAPAPVPPPIVGPVFPTPQPESKPQQYDPYDQSFFIGTSQPVNTGNFKLQPNIFPSGSQRLLTPISIQSMNSPPVTTGSLAPNAKTANPVNLPIPMPVHTEQTQQIQSKSGPQTPEEVAKLFQDKQITLSEFLAITAKPEVISRCHEAIKILQSCEKKFSGKLTVHKTNKYSVISGNHVSPLKGTPTVMFPFTNAALTNDRTTSFSTFLNDLLQRLGLLKDTVVNIEDEDLSEGPIPGAANEVKYSPPPPPMIMPVNNVIVNEPNITGYSNYINSNRLSKMIQTDIFKCQSCEKRKKILFRSAGIQADTSTITFSVSTQVTEEDFNPKLPKTQSLAALTPAQLLAKSRENLNSATRGNRLLDVDDFDIGPSNYPRSGTFREGGGFGLSRNSLPNFPPGLSTMFDTSNPQASGVGGS</sequence>
<evidence type="ECO:0000259" key="2">
    <source>
        <dbReference type="SMART" id="SM00596"/>
    </source>
</evidence>
<proteinExistence type="predicted"/>
<feature type="compositionally biased region" description="Acidic residues" evidence="1">
    <location>
        <begin position="295"/>
        <end position="305"/>
    </location>
</feature>
<comment type="caution">
    <text evidence="3">The sequence shown here is derived from an EMBL/GenBank/DDBJ whole genome shotgun (WGS) entry which is preliminary data.</text>
</comment>
<feature type="domain" description="Pre-C2HC" evidence="2">
    <location>
        <begin position="55"/>
        <end position="120"/>
    </location>
</feature>
<dbReference type="PANTHER" id="PTHR33273">
    <property type="entry name" value="DOMAIN-CONTAINING PROTEIN, PUTATIVE-RELATED"/>
    <property type="match status" value="1"/>
</dbReference>
<feature type="compositionally biased region" description="Basic residues" evidence="1">
    <location>
        <begin position="544"/>
        <end position="575"/>
    </location>
</feature>
<dbReference type="AlphaFoldDB" id="A0AAV8VZG7"/>
<feature type="region of interest" description="Disordered" evidence="1">
    <location>
        <begin position="454"/>
        <end position="626"/>
    </location>
</feature>
<feature type="compositionally biased region" description="Low complexity" evidence="1">
    <location>
        <begin position="506"/>
        <end position="522"/>
    </location>
</feature>
<keyword evidence="4" id="KW-1185">Reference proteome</keyword>
<name>A0AAV8VZG7_9CUCU</name>
<dbReference type="EMBL" id="JANEYG010000019">
    <property type="protein sequence ID" value="KAJ8919282.1"/>
    <property type="molecule type" value="Genomic_DNA"/>
</dbReference>
<feature type="region of interest" description="Disordered" evidence="1">
    <location>
        <begin position="254"/>
        <end position="431"/>
    </location>
</feature>
<reference evidence="3 4" key="1">
    <citation type="journal article" date="2023" name="Insect Mol. Biol.">
        <title>Genome sequencing provides insights into the evolution of gene families encoding plant cell wall-degrading enzymes in longhorned beetles.</title>
        <authorList>
            <person name="Shin N.R."/>
            <person name="Okamura Y."/>
            <person name="Kirsch R."/>
            <person name="Pauchet Y."/>
        </authorList>
    </citation>
    <scope>NUCLEOTIDE SEQUENCE [LARGE SCALE GENOMIC DNA]</scope>
    <source>
        <strain evidence="3">EAD_L_NR</strain>
    </source>
</reference>
<dbReference type="Pfam" id="PF07530">
    <property type="entry name" value="PRE_C2HC"/>
    <property type="match status" value="1"/>
</dbReference>
<feature type="compositionally biased region" description="Basic and acidic residues" evidence="1">
    <location>
        <begin position="269"/>
        <end position="281"/>
    </location>
</feature>
<feature type="region of interest" description="Disordered" evidence="1">
    <location>
        <begin position="175"/>
        <end position="216"/>
    </location>
</feature>
<accession>A0AAV8VZG7</accession>
<evidence type="ECO:0000256" key="1">
    <source>
        <dbReference type="SAM" id="MobiDB-lite"/>
    </source>
</evidence>
<dbReference type="SMART" id="SM00596">
    <property type="entry name" value="PRE_C2HC"/>
    <property type="match status" value="1"/>
</dbReference>
<feature type="compositionally biased region" description="Low complexity" evidence="1">
    <location>
        <begin position="534"/>
        <end position="543"/>
    </location>
</feature>
<feature type="compositionally biased region" description="Basic residues" evidence="1">
    <location>
        <begin position="490"/>
        <end position="505"/>
    </location>
</feature>